<proteinExistence type="predicted"/>
<evidence type="ECO:0000256" key="2">
    <source>
        <dbReference type="ARBA" id="ARBA00022692"/>
    </source>
</evidence>
<dbReference type="eggNOG" id="KOG2816">
    <property type="taxonomic scope" value="Eukaryota"/>
</dbReference>
<feature type="transmembrane region" description="Helical" evidence="6">
    <location>
        <begin position="253"/>
        <end position="278"/>
    </location>
</feature>
<feature type="transmembrane region" description="Helical" evidence="6">
    <location>
        <begin position="156"/>
        <end position="175"/>
    </location>
</feature>
<feature type="transmembrane region" description="Helical" evidence="6">
    <location>
        <begin position="518"/>
        <end position="539"/>
    </location>
</feature>
<feature type="compositionally biased region" description="Polar residues" evidence="5">
    <location>
        <begin position="1"/>
        <end position="26"/>
    </location>
</feature>
<reference evidence="7 8" key="1">
    <citation type="journal article" date="2011" name="Proc. Natl. Acad. Sci. U.S.A.">
        <title>Evolutionary erosion of yeast sex chromosomes by mating-type switching accidents.</title>
        <authorList>
            <person name="Gordon J.L."/>
            <person name="Armisen D."/>
            <person name="Proux-Wera E."/>
            <person name="Oheigeartaigh S.S."/>
            <person name="Byrne K.P."/>
            <person name="Wolfe K.H."/>
        </authorList>
    </citation>
    <scope>NUCLEOTIDE SEQUENCE [LARGE SCALE GENOMIC DNA]</scope>
    <source>
        <strain evidence="8">ATCC 10597 / BCRC 20456 / CBS 421 / NBRC 0211 / NRRL Y-12639</strain>
    </source>
</reference>
<evidence type="ECO:0000313" key="8">
    <source>
        <dbReference type="Proteomes" id="UP000000689"/>
    </source>
</evidence>
<feature type="transmembrane region" description="Helical" evidence="6">
    <location>
        <begin position="459"/>
        <end position="479"/>
    </location>
</feature>
<feature type="transmembrane region" description="Helical" evidence="6">
    <location>
        <begin position="383"/>
        <end position="407"/>
    </location>
</feature>
<keyword evidence="3 6" id="KW-1133">Transmembrane helix</keyword>
<evidence type="ECO:0000256" key="3">
    <source>
        <dbReference type="ARBA" id="ARBA00022989"/>
    </source>
</evidence>
<evidence type="ECO:0000313" key="7">
    <source>
        <dbReference type="EMBL" id="CCD22255.1"/>
    </source>
</evidence>
<dbReference type="GO" id="GO:0022857">
    <property type="term" value="F:transmembrane transporter activity"/>
    <property type="evidence" value="ECO:0007669"/>
    <property type="project" value="InterPro"/>
</dbReference>
<evidence type="ECO:0008006" key="9">
    <source>
        <dbReference type="Google" id="ProtNLM"/>
    </source>
</evidence>
<evidence type="ECO:0000256" key="6">
    <source>
        <dbReference type="SAM" id="Phobius"/>
    </source>
</evidence>
<dbReference type="InterPro" id="IPR036259">
    <property type="entry name" value="MFS_trans_sf"/>
</dbReference>
<organism evidence="7 8">
    <name type="scientific">Naumovozyma dairenensis (strain ATCC 10597 / BCRC 20456 / CBS 421 / NBRC 0211 / NRRL Y-12639)</name>
    <name type="common">Saccharomyces dairenensis</name>
    <dbReference type="NCBI Taxonomy" id="1071378"/>
    <lineage>
        <taxon>Eukaryota</taxon>
        <taxon>Fungi</taxon>
        <taxon>Dikarya</taxon>
        <taxon>Ascomycota</taxon>
        <taxon>Saccharomycotina</taxon>
        <taxon>Saccharomycetes</taxon>
        <taxon>Saccharomycetales</taxon>
        <taxon>Saccharomycetaceae</taxon>
        <taxon>Naumovozyma</taxon>
    </lineage>
</organism>
<dbReference type="AlphaFoldDB" id="G0W367"/>
<dbReference type="PANTHER" id="PTHR23507">
    <property type="entry name" value="ZGC:174356"/>
    <property type="match status" value="1"/>
</dbReference>
<dbReference type="STRING" id="1071378.G0W367"/>
<feature type="region of interest" description="Disordered" evidence="5">
    <location>
        <begin position="310"/>
        <end position="330"/>
    </location>
</feature>
<dbReference type="Proteomes" id="UP000000689">
    <property type="component" value="Chromosome 1"/>
</dbReference>
<dbReference type="SUPFAM" id="SSF103473">
    <property type="entry name" value="MFS general substrate transporter"/>
    <property type="match status" value="1"/>
</dbReference>
<dbReference type="Gene3D" id="1.20.1250.20">
    <property type="entry name" value="MFS general substrate transporter like domains"/>
    <property type="match status" value="1"/>
</dbReference>
<feature type="transmembrane region" description="Helical" evidence="6">
    <location>
        <begin position="284"/>
        <end position="305"/>
    </location>
</feature>
<feature type="transmembrane region" description="Helical" evidence="6">
    <location>
        <begin position="485"/>
        <end position="506"/>
    </location>
</feature>
<keyword evidence="8" id="KW-1185">Reference proteome</keyword>
<sequence>MSKQSRYGSQDRLSSDTNQESSISTMNKKKLSHFSESSIDNSDTVEAETNQTTSLISNRCADYANTEENIVEGEGDVEEEEASSASVWVETNWNKKPTCLLLCFLMFLICLSDMLYLTPSITLTMAKVCENIKTENEQTGKYECDHTEVQTIVSDIQSATLIISGLVTTLVSLKWGNVSDRIGRAKVLGFMGLIKTISNLLRTVAILPQVEYSKWFIIITGSLQSFAGGTFAFMAVANCYVSDITRSEDRTVSLSMVMGTMHATMGIGPTLGSILIYLTGGNELLPLYISIVLVFLFSVLSSTVLPETRKGEDMTNSRKKHQKEKEERAQSKATIYSETSYGLERFRRLFKYYLFGFFSIYAPMKRLWLKPTRSGSLIPRYTVLMVLAIDILLMSSTVALGPSMILFNTFMYKWTSVELGYFVSFAGLSRAVILSGISPKFIDFLKKRYKTHSKAIDKVDIVTMRVAMIFVVAGLSIIVSKNDRYIYMILCISLSSFGAICSPTVQSSVIKYCSDGDTGAYFGGMALLRSFVMLVMPALHLKIYGSSVGYKPDLVFYVPLVSAIIGSFLTLLLRYHDERSLSNASASEEEEGSEDEEVEQHDV</sequence>
<protein>
    <recommendedName>
        <fullName evidence="9">Major facilitator superfamily (MFS) profile domain-containing protein</fullName>
    </recommendedName>
</protein>
<feature type="compositionally biased region" description="Polar residues" evidence="5">
    <location>
        <begin position="34"/>
        <end position="51"/>
    </location>
</feature>
<dbReference type="OMA" id="NPQCQIP"/>
<feature type="transmembrane region" description="Helical" evidence="6">
    <location>
        <begin position="187"/>
        <end position="209"/>
    </location>
</feature>
<name>G0W367_NAUDC</name>
<keyword evidence="4 6" id="KW-0472">Membrane</keyword>
<dbReference type="Pfam" id="PF07690">
    <property type="entry name" value="MFS_1"/>
    <property type="match status" value="1"/>
</dbReference>
<comment type="subcellular location">
    <subcellularLocation>
        <location evidence="1">Membrane</location>
        <topology evidence="1">Multi-pass membrane protein</topology>
    </subcellularLocation>
</comment>
<dbReference type="HOGENOM" id="CLU_017517_2_1_1"/>
<accession>G0W367</accession>
<gene>
    <name evidence="7" type="primary">NDAI0A00970</name>
    <name evidence="7" type="ordered locus">NDAI_0A00970</name>
</gene>
<dbReference type="InterPro" id="IPR011701">
    <property type="entry name" value="MFS"/>
</dbReference>
<feature type="region of interest" description="Disordered" evidence="5">
    <location>
        <begin position="583"/>
        <end position="603"/>
    </location>
</feature>
<evidence type="ECO:0000256" key="5">
    <source>
        <dbReference type="SAM" id="MobiDB-lite"/>
    </source>
</evidence>
<feature type="transmembrane region" description="Helical" evidence="6">
    <location>
        <begin position="99"/>
        <end position="117"/>
    </location>
</feature>
<evidence type="ECO:0000256" key="4">
    <source>
        <dbReference type="ARBA" id="ARBA00023136"/>
    </source>
</evidence>
<dbReference type="KEGG" id="ndi:NDAI_0A00970"/>
<feature type="transmembrane region" description="Helical" evidence="6">
    <location>
        <begin position="215"/>
        <end position="241"/>
    </location>
</feature>
<dbReference type="OrthoDB" id="3026777at2759"/>
<feature type="transmembrane region" description="Helical" evidence="6">
    <location>
        <begin position="554"/>
        <end position="573"/>
    </location>
</feature>
<dbReference type="PANTHER" id="PTHR23507:SF1">
    <property type="entry name" value="FI18259P1-RELATED"/>
    <property type="match status" value="1"/>
</dbReference>
<keyword evidence="2 6" id="KW-0812">Transmembrane</keyword>
<dbReference type="RefSeq" id="XP_003667498.1">
    <property type="nucleotide sequence ID" value="XM_003667450.1"/>
</dbReference>
<dbReference type="GO" id="GO:0016020">
    <property type="term" value="C:membrane"/>
    <property type="evidence" value="ECO:0007669"/>
    <property type="project" value="UniProtKB-SubCell"/>
</dbReference>
<dbReference type="EMBL" id="HE580267">
    <property type="protein sequence ID" value="CCD22255.1"/>
    <property type="molecule type" value="Genomic_DNA"/>
</dbReference>
<evidence type="ECO:0000256" key="1">
    <source>
        <dbReference type="ARBA" id="ARBA00004141"/>
    </source>
</evidence>
<feature type="region of interest" description="Disordered" evidence="5">
    <location>
        <begin position="1"/>
        <end position="51"/>
    </location>
</feature>
<dbReference type="GeneID" id="11495433"/>
<feature type="transmembrane region" description="Helical" evidence="6">
    <location>
        <begin position="419"/>
        <end position="438"/>
    </location>
</feature>
<feature type="compositionally biased region" description="Acidic residues" evidence="5">
    <location>
        <begin position="587"/>
        <end position="603"/>
    </location>
</feature>